<proteinExistence type="predicted"/>
<comment type="caution">
    <text evidence="1">The sequence shown here is derived from an EMBL/GenBank/DDBJ whole genome shotgun (WGS) entry which is preliminary data.</text>
</comment>
<protein>
    <submittedName>
        <fullName evidence="1">Uncharacterized protein</fullName>
    </submittedName>
</protein>
<evidence type="ECO:0000313" key="1">
    <source>
        <dbReference type="EMBL" id="KAI9387083.1"/>
    </source>
</evidence>
<organism evidence="1 2">
    <name type="scientific">Populus trichocarpa</name>
    <name type="common">Western balsam poplar</name>
    <name type="synonym">Populus balsamifera subsp. trichocarpa</name>
    <dbReference type="NCBI Taxonomy" id="3694"/>
    <lineage>
        <taxon>Eukaryota</taxon>
        <taxon>Viridiplantae</taxon>
        <taxon>Streptophyta</taxon>
        <taxon>Embryophyta</taxon>
        <taxon>Tracheophyta</taxon>
        <taxon>Spermatophyta</taxon>
        <taxon>Magnoliopsida</taxon>
        <taxon>eudicotyledons</taxon>
        <taxon>Gunneridae</taxon>
        <taxon>Pentapetalae</taxon>
        <taxon>rosids</taxon>
        <taxon>fabids</taxon>
        <taxon>Malpighiales</taxon>
        <taxon>Salicaceae</taxon>
        <taxon>Saliceae</taxon>
        <taxon>Populus</taxon>
    </lineage>
</organism>
<dbReference type="EMBL" id="CM009299">
    <property type="protein sequence ID" value="KAI9387083.1"/>
    <property type="molecule type" value="Genomic_DNA"/>
</dbReference>
<name>A0ACC0SCZ2_POPTR</name>
<reference evidence="1 2" key="1">
    <citation type="journal article" date="2006" name="Science">
        <title>The genome of black cottonwood, Populus trichocarpa (Torr. &amp; Gray).</title>
        <authorList>
            <person name="Tuskan G.A."/>
            <person name="Difazio S."/>
            <person name="Jansson S."/>
            <person name="Bohlmann J."/>
            <person name="Grigoriev I."/>
            <person name="Hellsten U."/>
            <person name="Putnam N."/>
            <person name="Ralph S."/>
            <person name="Rombauts S."/>
            <person name="Salamov A."/>
            <person name="Schein J."/>
            <person name="Sterck L."/>
            <person name="Aerts A."/>
            <person name="Bhalerao R.R."/>
            <person name="Bhalerao R.P."/>
            <person name="Blaudez D."/>
            <person name="Boerjan W."/>
            <person name="Brun A."/>
            <person name="Brunner A."/>
            <person name="Busov V."/>
            <person name="Campbell M."/>
            <person name="Carlson J."/>
            <person name="Chalot M."/>
            <person name="Chapman J."/>
            <person name="Chen G.L."/>
            <person name="Cooper D."/>
            <person name="Coutinho P.M."/>
            <person name="Couturier J."/>
            <person name="Covert S."/>
            <person name="Cronk Q."/>
            <person name="Cunningham R."/>
            <person name="Davis J."/>
            <person name="Degroeve S."/>
            <person name="Dejardin A."/>
            <person name="Depamphilis C."/>
            <person name="Detter J."/>
            <person name="Dirks B."/>
            <person name="Dubchak I."/>
            <person name="Duplessis S."/>
            <person name="Ehlting J."/>
            <person name="Ellis B."/>
            <person name="Gendler K."/>
            <person name="Goodstein D."/>
            <person name="Gribskov M."/>
            <person name="Grimwood J."/>
            <person name="Groover A."/>
            <person name="Gunter L."/>
            <person name="Hamberger B."/>
            <person name="Heinze B."/>
            <person name="Helariutta Y."/>
            <person name="Henrissat B."/>
            <person name="Holligan D."/>
            <person name="Holt R."/>
            <person name="Huang W."/>
            <person name="Islam-Faridi N."/>
            <person name="Jones S."/>
            <person name="Jones-Rhoades M."/>
            <person name="Jorgensen R."/>
            <person name="Joshi C."/>
            <person name="Kangasjarvi J."/>
            <person name="Karlsson J."/>
            <person name="Kelleher C."/>
            <person name="Kirkpatrick R."/>
            <person name="Kirst M."/>
            <person name="Kohler A."/>
            <person name="Kalluri U."/>
            <person name="Larimer F."/>
            <person name="Leebens-Mack J."/>
            <person name="Leple J.C."/>
            <person name="Locascio P."/>
            <person name="Lou Y."/>
            <person name="Lucas S."/>
            <person name="Martin F."/>
            <person name="Montanini B."/>
            <person name="Napoli C."/>
            <person name="Nelson D.R."/>
            <person name="Nelson C."/>
            <person name="Nieminen K."/>
            <person name="Nilsson O."/>
            <person name="Pereda V."/>
            <person name="Peter G."/>
            <person name="Philippe R."/>
            <person name="Pilate G."/>
            <person name="Poliakov A."/>
            <person name="Razumovskaya J."/>
            <person name="Richardson P."/>
            <person name="Rinaldi C."/>
            <person name="Ritland K."/>
            <person name="Rouze P."/>
            <person name="Ryaboy D."/>
            <person name="Schmutz J."/>
            <person name="Schrader J."/>
            <person name="Segerman B."/>
            <person name="Shin H."/>
            <person name="Siddiqui A."/>
            <person name="Sterky F."/>
            <person name="Terry A."/>
            <person name="Tsai C.J."/>
            <person name="Uberbacher E."/>
            <person name="Unneberg P."/>
            <person name="Vahala J."/>
            <person name="Wall K."/>
            <person name="Wessler S."/>
            <person name="Yang G."/>
            <person name="Yin T."/>
            <person name="Douglas C."/>
            <person name="Marra M."/>
            <person name="Sandberg G."/>
            <person name="Van de Peer Y."/>
            <person name="Rokhsar D."/>
        </authorList>
    </citation>
    <scope>NUCLEOTIDE SEQUENCE [LARGE SCALE GENOMIC DNA]</scope>
    <source>
        <strain evidence="2">cv. Nisqually</strain>
    </source>
</reference>
<accession>A0ACC0SCZ2</accession>
<sequence>MNAEWVALLLIQKFQALLLDGEATVTNPNLRNQVQEATNNLNLLHQSLKVSRNKEQAKRLLHAFYSAEDAADTFLVRTLLLQRQKLRGYNETICQPLRGFKDFWIQFLVTFQIKKSMSLIEDGTIQNPRNEGTRRVSSSYLEAGKDVVDLGDQAKDLEEHLICTNEKIQAATHEIFIIS</sequence>
<evidence type="ECO:0000313" key="2">
    <source>
        <dbReference type="Proteomes" id="UP000006729"/>
    </source>
</evidence>
<keyword evidence="2" id="KW-1185">Reference proteome</keyword>
<dbReference type="Proteomes" id="UP000006729">
    <property type="component" value="Chromosome 10"/>
</dbReference>
<gene>
    <name evidence="1" type="ORF">POPTR_010G119800v4</name>
</gene>